<name>A0AAV5UMA7_9BILA</name>
<proteinExistence type="predicted"/>
<feature type="transmembrane region" description="Helical" evidence="1">
    <location>
        <begin position="5"/>
        <end position="24"/>
    </location>
</feature>
<dbReference type="AlphaFoldDB" id="A0AAV5UMA7"/>
<feature type="non-terminal residue" evidence="2">
    <location>
        <position position="1"/>
    </location>
</feature>
<accession>A0AAV5UMA7</accession>
<gene>
    <name evidence="2" type="ORF">PENTCL1PPCAC_30435</name>
</gene>
<dbReference type="Proteomes" id="UP001432027">
    <property type="component" value="Unassembled WGS sequence"/>
</dbReference>
<keyword evidence="1" id="KW-1133">Transmembrane helix</keyword>
<evidence type="ECO:0008006" key="4">
    <source>
        <dbReference type="Google" id="ProtNLM"/>
    </source>
</evidence>
<evidence type="ECO:0000313" key="3">
    <source>
        <dbReference type="Proteomes" id="UP001432027"/>
    </source>
</evidence>
<dbReference type="InterPro" id="IPR019423">
    <property type="entry name" value="7TM_GPCR_serpentine_rcpt_Srj"/>
</dbReference>
<evidence type="ECO:0000256" key="1">
    <source>
        <dbReference type="SAM" id="Phobius"/>
    </source>
</evidence>
<dbReference type="Pfam" id="PF10319">
    <property type="entry name" value="7TM_GPCR_Srj"/>
    <property type="match status" value="1"/>
</dbReference>
<keyword evidence="1" id="KW-0472">Membrane</keyword>
<reference evidence="2" key="1">
    <citation type="submission" date="2023-10" db="EMBL/GenBank/DDBJ databases">
        <title>Genome assembly of Pristionchus species.</title>
        <authorList>
            <person name="Yoshida K."/>
            <person name="Sommer R.J."/>
        </authorList>
    </citation>
    <scope>NUCLEOTIDE SEQUENCE</scope>
    <source>
        <strain evidence="2">RS0144</strain>
    </source>
</reference>
<keyword evidence="1" id="KW-0812">Transmembrane</keyword>
<comment type="caution">
    <text evidence="2">The sequence shown here is derived from an EMBL/GenBank/DDBJ whole genome shotgun (WGS) entry which is preliminary data.</text>
</comment>
<organism evidence="2 3">
    <name type="scientific">Pristionchus entomophagus</name>
    <dbReference type="NCBI Taxonomy" id="358040"/>
    <lineage>
        <taxon>Eukaryota</taxon>
        <taxon>Metazoa</taxon>
        <taxon>Ecdysozoa</taxon>
        <taxon>Nematoda</taxon>
        <taxon>Chromadorea</taxon>
        <taxon>Rhabditida</taxon>
        <taxon>Rhabditina</taxon>
        <taxon>Diplogasteromorpha</taxon>
        <taxon>Diplogasteroidea</taxon>
        <taxon>Neodiplogasteridae</taxon>
        <taxon>Pristionchus</taxon>
    </lineage>
</organism>
<feature type="transmembrane region" description="Helical" evidence="1">
    <location>
        <begin position="44"/>
        <end position="68"/>
    </location>
</feature>
<sequence length="77" mass="8964">SYANLLTLFASYDVILIVLNYMLIPRAIAQPYVLAVVLEVHYGSPLLTCFHSVSFMVSYAILITHFIYRYWIVTQFR</sequence>
<protein>
    <recommendedName>
        <fullName evidence="4">G protein-coupled receptor</fullName>
    </recommendedName>
</protein>
<keyword evidence="3" id="KW-1185">Reference proteome</keyword>
<evidence type="ECO:0000313" key="2">
    <source>
        <dbReference type="EMBL" id="GMT08261.1"/>
    </source>
</evidence>
<dbReference type="EMBL" id="BTSX01000049">
    <property type="protein sequence ID" value="GMT08261.1"/>
    <property type="molecule type" value="Genomic_DNA"/>
</dbReference>